<dbReference type="EMBL" id="MU251382">
    <property type="protein sequence ID" value="KAG9237653.1"/>
    <property type="molecule type" value="Genomic_DNA"/>
</dbReference>
<comment type="caution">
    <text evidence="3">The sequence shown here is derived from an EMBL/GenBank/DDBJ whole genome shotgun (WGS) entry which is preliminary data.</text>
</comment>
<proteinExistence type="predicted"/>
<reference evidence="3" key="1">
    <citation type="journal article" date="2021" name="IMA Fungus">
        <title>Genomic characterization of three marine fungi, including Emericellopsis atlantica sp. nov. with signatures of a generalist lifestyle and marine biomass degradation.</title>
        <authorList>
            <person name="Hagestad O.C."/>
            <person name="Hou L."/>
            <person name="Andersen J.H."/>
            <person name="Hansen E.H."/>
            <person name="Altermark B."/>
            <person name="Li C."/>
            <person name="Kuhnert E."/>
            <person name="Cox R.J."/>
            <person name="Crous P.W."/>
            <person name="Spatafora J.W."/>
            <person name="Lail K."/>
            <person name="Amirebrahimi M."/>
            <person name="Lipzen A."/>
            <person name="Pangilinan J."/>
            <person name="Andreopoulos W."/>
            <person name="Hayes R.D."/>
            <person name="Ng V."/>
            <person name="Grigoriev I.V."/>
            <person name="Jackson S.A."/>
            <person name="Sutton T.D.S."/>
            <person name="Dobson A.D.W."/>
            <person name="Rama T."/>
        </authorList>
    </citation>
    <scope>NUCLEOTIDE SEQUENCE</scope>
    <source>
        <strain evidence="3">TRa018bII</strain>
    </source>
</reference>
<keyword evidence="4" id="KW-1185">Reference proteome</keyword>
<evidence type="ECO:0000256" key="1">
    <source>
        <dbReference type="SAM" id="MobiDB-lite"/>
    </source>
</evidence>
<keyword evidence="2" id="KW-0472">Membrane</keyword>
<dbReference type="AlphaFoldDB" id="A0A9P7YPP3"/>
<organism evidence="3 4">
    <name type="scientific">Amylocarpus encephaloides</name>
    <dbReference type="NCBI Taxonomy" id="45428"/>
    <lineage>
        <taxon>Eukaryota</taxon>
        <taxon>Fungi</taxon>
        <taxon>Dikarya</taxon>
        <taxon>Ascomycota</taxon>
        <taxon>Pezizomycotina</taxon>
        <taxon>Leotiomycetes</taxon>
        <taxon>Helotiales</taxon>
        <taxon>Helotiales incertae sedis</taxon>
        <taxon>Amylocarpus</taxon>
    </lineage>
</organism>
<evidence type="ECO:0000256" key="2">
    <source>
        <dbReference type="SAM" id="Phobius"/>
    </source>
</evidence>
<keyword evidence="2" id="KW-0812">Transmembrane</keyword>
<gene>
    <name evidence="3" type="ORF">BJ875DRAFT_131074</name>
</gene>
<protein>
    <submittedName>
        <fullName evidence="3">Uncharacterized protein</fullName>
    </submittedName>
</protein>
<evidence type="ECO:0000313" key="3">
    <source>
        <dbReference type="EMBL" id="KAG9237653.1"/>
    </source>
</evidence>
<accession>A0A9P7YPP3</accession>
<sequence length="225" mass="24457">MFHVGSPARKSTAKTFSTAKLALGRKGDTRSERGHSVGKGTLGRKGGTRSERGHSVGKGTLGRKGDTRSERGHSVGKGTLGRKGGSNSNLPLLRMHGSSHILLQASFTANFSYISFPSFFYVYSDMLGAICRSGTLSAISSFTTSSGFLISASFIFSVFWSCSVVPMSTYRFPRDVHDSRRHIVPCTLVLSKDRSFHLESPKRCEEGALDLRGFKSPPAVNCRQR</sequence>
<dbReference type="Proteomes" id="UP000824998">
    <property type="component" value="Unassembled WGS sequence"/>
</dbReference>
<name>A0A9P7YPP3_9HELO</name>
<feature type="transmembrane region" description="Helical" evidence="2">
    <location>
        <begin position="101"/>
        <end position="122"/>
    </location>
</feature>
<feature type="transmembrane region" description="Helical" evidence="2">
    <location>
        <begin position="142"/>
        <end position="165"/>
    </location>
</feature>
<feature type="compositionally biased region" description="Basic and acidic residues" evidence="1">
    <location>
        <begin position="25"/>
        <end position="35"/>
    </location>
</feature>
<feature type="region of interest" description="Disordered" evidence="1">
    <location>
        <begin position="1"/>
        <end position="87"/>
    </location>
</feature>
<feature type="compositionally biased region" description="Basic and acidic residues" evidence="1">
    <location>
        <begin position="63"/>
        <end position="73"/>
    </location>
</feature>
<evidence type="ECO:0000313" key="4">
    <source>
        <dbReference type="Proteomes" id="UP000824998"/>
    </source>
</evidence>
<keyword evidence="2" id="KW-1133">Transmembrane helix</keyword>